<dbReference type="AlphaFoldDB" id="A0A392TY66"/>
<feature type="region of interest" description="Disordered" evidence="1">
    <location>
        <begin position="32"/>
        <end position="74"/>
    </location>
</feature>
<keyword evidence="3" id="KW-1185">Reference proteome</keyword>
<evidence type="ECO:0000313" key="2">
    <source>
        <dbReference type="EMBL" id="MCI66113.1"/>
    </source>
</evidence>
<feature type="non-terminal residue" evidence="2">
    <location>
        <position position="74"/>
    </location>
</feature>
<evidence type="ECO:0000256" key="1">
    <source>
        <dbReference type="SAM" id="MobiDB-lite"/>
    </source>
</evidence>
<reference evidence="2 3" key="1">
    <citation type="journal article" date="2018" name="Front. Plant Sci.">
        <title>Red Clover (Trifolium pratense) and Zigzag Clover (T. medium) - A Picture of Genomic Similarities and Differences.</title>
        <authorList>
            <person name="Dluhosova J."/>
            <person name="Istvanek J."/>
            <person name="Nedelnik J."/>
            <person name="Repkova J."/>
        </authorList>
    </citation>
    <scope>NUCLEOTIDE SEQUENCE [LARGE SCALE GENOMIC DNA]</scope>
    <source>
        <strain evidence="3">cv. 10/8</strain>
        <tissue evidence="2">Leaf</tissue>
    </source>
</reference>
<dbReference type="EMBL" id="LXQA010688919">
    <property type="protein sequence ID" value="MCI66113.1"/>
    <property type="molecule type" value="Genomic_DNA"/>
</dbReference>
<accession>A0A392TY66</accession>
<organism evidence="2 3">
    <name type="scientific">Trifolium medium</name>
    <dbReference type="NCBI Taxonomy" id="97028"/>
    <lineage>
        <taxon>Eukaryota</taxon>
        <taxon>Viridiplantae</taxon>
        <taxon>Streptophyta</taxon>
        <taxon>Embryophyta</taxon>
        <taxon>Tracheophyta</taxon>
        <taxon>Spermatophyta</taxon>
        <taxon>Magnoliopsida</taxon>
        <taxon>eudicotyledons</taxon>
        <taxon>Gunneridae</taxon>
        <taxon>Pentapetalae</taxon>
        <taxon>rosids</taxon>
        <taxon>fabids</taxon>
        <taxon>Fabales</taxon>
        <taxon>Fabaceae</taxon>
        <taxon>Papilionoideae</taxon>
        <taxon>50 kb inversion clade</taxon>
        <taxon>NPAAA clade</taxon>
        <taxon>Hologalegina</taxon>
        <taxon>IRL clade</taxon>
        <taxon>Trifolieae</taxon>
        <taxon>Trifolium</taxon>
    </lineage>
</organism>
<comment type="caution">
    <text evidence="2">The sequence shown here is derived from an EMBL/GenBank/DDBJ whole genome shotgun (WGS) entry which is preliminary data.</text>
</comment>
<sequence>RSRVRGASRIRCCDYPSARYERSRFELDGGCRREDSRSRLRGDTGRVTVAVPPPGEQRVSSNFAADGGSKHRSQ</sequence>
<evidence type="ECO:0000313" key="3">
    <source>
        <dbReference type="Proteomes" id="UP000265520"/>
    </source>
</evidence>
<feature type="non-terminal residue" evidence="2">
    <location>
        <position position="1"/>
    </location>
</feature>
<feature type="compositionally biased region" description="Basic and acidic residues" evidence="1">
    <location>
        <begin position="32"/>
        <end position="44"/>
    </location>
</feature>
<dbReference type="Proteomes" id="UP000265520">
    <property type="component" value="Unassembled WGS sequence"/>
</dbReference>
<protein>
    <submittedName>
        <fullName evidence="2">Uncharacterized protein</fullName>
    </submittedName>
</protein>
<proteinExistence type="predicted"/>
<name>A0A392TY66_9FABA</name>